<dbReference type="OrthoDB" id="2121828at2759"/>
<dbReference type="PROSITE" id="PS00080">
    <property type="entry name" value="MULTICOPPER_OXIDASE2"/>
    <property type="match status" value="1"/>
</dbReference>
<dbReference type="Pfam" id="PF07731">
    <property type="entry name" value="Cu-oxidase_2"/>
    <property type="match status" value="1"/>
</dbReference>
<organism evidence="11 12">
    <name type="scientific">Ceraceosorus bombacis</name>
    <dbReference type="NCBI Taxonomy" id="401625"/>
    <lineage>
        <taxon>Eukaryota</taxon>
        <taxon>Fungi</taxon>
        <taxon>Dikarya</taxon>
        <taxon>Basidiomycota</taxon>
        <taxon>Ustilaginomycotina</taxon>
        <taxon>Exobasidiomycetes</taxon>
        <taxon>Ceraceosorales</taxon>
        <taxon>Ceraceosoraceae</taxon>
        <taxon>Ceraceosorus</taxon>
    </lineage>
</organism>
<evidence type="ECO:0000256" key="1">
    <source>
        <dbReference type="ARBA" id="ARBA00010609"/>
    </source>
</evidence>
<feature type="transmembrane region" description="Helical" evidence="7">
    <location>
        <begin position="88"/>
        <end position="110"/>
    </location>
</feature>
<proteinExistence type="inferred from homology"/>
<keyword evidence="3" id="KW-0560">Oxidoreductase</keyword>
<dbReference type="InterPro" id="IPR001117">
    <property type="entry name" value="Cu-oxidase_2nd"/>
</dbReference>
<keyword evidence="2" id="KW-0479">Metal-binding</keyword>
<evidence type="ECO:0000259" key="8">
    <source>
        <dbReference type="Pfam" id="PF00394"/>
    </source>
</evidence>
<dbReference type="GO" id="GO:0005507">
    <property type="term" value="F:copper ion binding"/>
    <property type="evidence" value="ECO:0007669"/>
    <property type="project" value="InterPro"/>
</dbReference>
<feature type="domain" description="Plastocyanin-like" evidence="8">
    <location>
        <begin position="321"/>
        <end position="481"/>
    </location>
</feature>
<dbReference type="AlphaFoldDB" id="A0A0P1BPL0"/>
<protein>
    <submittedName>
        <fullName evidence="11">Multicopper oxidases</fullName>
    </submittedName>
</protein>
<evidence type="ECO:0000256" key="4">
    <source>
        <dbReference type="ARBA" id="ARBA00023008"/>
    </source>
</evidence>
<dbReference type="PROSITE" id="PS00079">
    <property type="entry name" value="MULTICOPPER_OXIDASE1"/>
    <property type="match status" value="1"/>
</dbReference>
<keyword evidence="7" id="KW-0812">Transmembrane</keyword>
<dbReference type="Pfam" id="PF07732">
    <property type="entry name" value="Cu-oxidase_3"/>
    <property type="match status" value="1"/>
</dbReference>
<dbReference type="Pfam" id="PF00394">
    <property type="entry name" value="Cu-oxidase"/>
    <property type="match status" value="1"/>
</dbReference>
<evidence type="ECO:0000256" key="7">
    <source>
        <dbReference type="SAM" id="Phobius"/>
    </source>
</evidence>
<dbReference type="Gene3D" id="2.60.40.420">
    <property type="entry name" value="Cupredoxins - blue copper proteins"/>
    <property type="match status" value="3"/>
</dbReference>
<dbReference type="EMBL" id="CCYA01000276">
    <property type="protein sequence ID" value="CEH18756.1"/>
    <property type="molecule type" value="Genomic_DNA"/>
</dbReference>
<dbReference type="STRING" id="401625.A0A0P1BPL0"/>
<accession>A0A0P1BPL0</accession>
<feature type="region of interest" description="Disordered" evidence="6">
    <location>
        <begin position="1"/>
        <end position="49"/>
    </location>
</feature>
<dbReference type="CDD" id="cd13857">
    <property type="entry name" value="CuRO_1_Diphenol_Ox"/>
    <property type="match status" value="1"/>
</dbReference>
<evidence type="ECO:0000256" key="6">
    <source>
        <dbReference type="SAM" id="MobiDB-lite"/>
    </source>
</evidence>
<keyword evidence="7" id="KW-0472">Membrane</keyword>
<sequence>MPLYSGHHANEKAEAEDGESRTWSMEMQGDEPAGQRYGDAERVGHGVDTGADDEAQERLLSGGVEGIYVAHRSDGSPRKGRRGACNRSARRCCVIVVPAALLLTLLFALLRNSNTSTQAAKPALEIEAEGSANTTSFSPIDALVDPSVFQLAASGSEWDVSQAVRTRTYDWTISEVIAAPAGVSKRMLVVNGHSPGPTIEANVGDRIVVRVRNRMINGTAIHWHGQPLSGAGQNYMDGTSGVSQCPIPPGASFTYEWTVRTSGTYWWHAHFEGQYSDGLYGALILHDPKDHLQLIVPGSRAKEEMPSESALIAQQSRYHHDRVILMSDIWNDLSSAYLEGYMSFEGPPGGVQGDEPVPDCGIVNGIGHCAGGLQHSPASLPVLPDKTYRLRLLNVGSLAEIRFEIEGHSLIVVEADGTEVVPHRVKSLTLAVAQRYSVLVQMDRGAEGQRKWRIKADLSDSMFGYEPEHLIKEQAMVLQYEQPVKHDETEGSTASLPVPDHQIDQSLDSSALVPLIPIAAPNKVDRQETLLVSFGLTSSSVYRAFFNETSWEMPPANGSSVMALRNQKPYPDQLVFKNDQTIVMDLIINNEDEGDHPMHIHGYVPQLLGTGAGFFSYDQPSLDLKQDFPNPMRRDVWTVPGFSWTVIRLTLDLPGLWTFHCHLREHMAIGLVAAFEVLPSQMGDVPSANRALCDAQSKI</sequence>
<dbReference type="InterPro" id="IPR033138">
    <property type="entry name" value="Cu_oxidase_CS"/>
</dbReference>
<dbReference type="InterPro" id="IPR011706">
    <property type="entry name" value="Cu-oxidase_C"/>
</dbReference>
<feature type="domain" description="Plastocyanin-like" evidence="10">
    <location>
        <begin position="178"/>
        <end position="289"/>
    </location>
</feature>
<feature type="domain" description="Plastocyanin-like" evidence="9">
    <location>
        <begin position="560"/>
        <end position="679"/>
    </location>
</feature>
<dbReference type="Proteomes" id="UP000054845">
    <property type="component" value="Unassembled WGS sequence"/>
</dbReference>
<dbReference type="InterPro" id="IPR002355">
    <property type="entry name" value="Cu_oxidase_Cu_BS"/>
</dbReference>
<feature type="compositionally biased region" description="Basic and acidic residues" evidence="6">
    <location>
        <begin position="8"/>
        <end position="20"/>
    </location>
</feature>
<name>A0A0P1BPL0_9BASI</name>
<dbReference type="PANTHER" id="PTHR11709">
    <property type="entry name" value="MULTI-COPPER OXIDASE"/>
    <property type="match status" value="1"/>
</dbReference>
<dbReference type="SUPFAM" id="SSF49503">
    <property type="entry name" value="Cupredoxins"/>
    <property type="match status" value="3"/>
</dbReference>
<keyword evidence="5" id="KW-0325">Glycoprotein</keyword>
<dbReference type="PANTHER" id="PTHR11709:SF414">
    <property type="entry name" value="ADR239WP"/>
    <property type="match status" value="1"/>
</dbReference>
<evidence type="ECO:0000313" key="11">
    <source>
        <dbReference type="EMBL" id="CEH18756.1"/>
    </source>
</evidence>
<comment type="similarity">
    <text evidence="1">Belongs to the multicopper oxidase family.</text>
</comment>
<evidence type="ECO:0000256" key="5">
    <source>
        <dbReference type="ARBA" id="ARBA00023180"/>
    </source>
</evidence>
<dbReference type="InterPro" id="IPR011707">
    <property type="entry name" value="Cu-oxidase-like_N"/>
</dbReference>
<evidence type="ECO:0000256" key="3">
    <source>
        <dbReference type="ARBA" id="ARBA00023002"/>
    </source>
</evidence>
<keyword evidence="4" id="KW-0186">Copper</keyword>
<evidence type="ECO:0000259" key="9">
    <source>
        <dbReference type="Pfam" id="PF07731"/>
    </source>
</evidence>
<dbReference type="GO" id="GO:0016491">
    <property type="term" value="F:oxidoreductase activity"/>
    <property type="evidence" value="ECO:0007669"/>
    <property type="project" value="UniProtKB-KW"/>
</dbReference>
<dbReference type="InterPro" id="IPR045087">
    <property type="entry name" value="Cu-oxidase_fam"/>
</dbReference>
<reference evidence="11 12" key="1">
    <citation type="submission" date="2014-09" db="EMBL/GenBank/DDBJ databases">
        <authorList>
            <person name="Magalhaes I.L.F."/>
            <person name="Oliveira U."/>
            <person name="Santos F.R."/>
            <person name="Vidigal T.H.D.A."/>
            <person name="Brescovit A.D."/>
            <person name="Santos A.J."/>
        </authorList>
    </citation>
    <scope>NUCLEOTIDE SEQUENCE [LARGE SCALE GENOMIC DNA]</scope>
</reference>
<dbReference type="InterPro" id="IPR008972">
    <property type="entry name" value="Cupredoxin"/>
</dbReference>
<keyword evidence="12" id="KW-1185">Reference proteome</keyword>
<evidence type="ECO:0000256" key="2">
    <source>
        <dbReference type="ARBA" id="ARBA00022723"/>
    </source>
</evidence>
<keyword evidence="7" id="KW-1133">Transmembrane helix</keyword>
<evidence type="ECO:0000259" key="10">
    <source>
        <dbReference type="Pfam" id="PF07732"/>
    </source>
</evidence>
<evidence type="ECO:0000313" key="12">
    <source>
        <dbReference type="Proteomes" id="UP000054845"/>
    </source>
</evidence>